<dbReference type="RefSeq" id="XP_007389959.1">
    <property type="nucleotide sequence ID" value="XM_007389897.1"/>
</dbReference>
<organism evidence="5 6">
    <name type="scientific">Phanerochaete carnosa (strain HHB-10118-sp)</name>
    <name type="common">White-rot fungus</name>
    <name type="synonym">Peniophora carnosa</name>
    <dbReference type="NCBI Taxonomy" id="650164"/>
    <lineage>
        <taxon>Eukaryota</taxon>
        <taxon>Fungi</taxon>
        <taxon>Dikarya</taxon>
        <taxon>Basidiomycota</taxon>
        <taxon>Agaricomycotina</taxon>
        <taxon>Agaricomycetes</taxon>
        <taxon>Polyporales</taxon>
        <taxon>Phanerochaetaceae</taxon>
        <taxon>Phanerochaete</taxon>
    </lineage>
</organism>
<evidence type="ECO:0000256" key="2">
    <source>
        <dbReference type="SAM" id="Coils"/>
    </source>
</evidence>
<evidence type="ECO:0000256" key="3">
    <source>
        <dbReference type="SAM" id="MobiDB-lite"/>
    </source>
</evidence>
<feature type="compositionally biased region" description="Low complexity" evidence="3">
    <location>
        <begin position="820"/>
        <end position="829"/>
    </location>
</feature>
<feature type="compositionally biased region" description="Polar residues" evidence="3">
    <location>
        <begin position="807"/>
        <end position="819"/>
    </location>
</feature>
<dbReference type="STRING" id="650164.K5WMS1"/>
<evidence type="ECO:0000259" key="4">
    <source>
        <dbReference type="Pfam" id="PF24883"/>
    </source>
</evidence>
<proteinExistence type="predicted"/>
<dbReference type="InParanoid" id="K5WMS1"/>
<dbReference type="KEGG" id="pco:PHACADRAFT_203692"/>
<name>K5WMS1_PHACS</name>
<dbReference type="PANTHER" id="PTHR10039">
    <property type="entry name" value="AMELOGENIN"/>
    <property type="match status" value="1"/>
</dbReference>
<evidence type="ECO:0000313" key="5">
    <source>
        <dbReference type="EMBL" id="EKM60504.1"/>
    </source>
</evidence>
<protein>
    <recommendedName>
        <fullName evidence="4">Nephrocystin 3-like N-terminal domain-containing protein</fullName>
    </recommendedName>
</protein>
<accession>K5WMS1</accession>
<dbReference type="HOGENOM" id="CLU_000288_6_14_1"/>
<dbReference type="Gene3D" id="3.40.50.300">
    <property type="entry name" value="P-loop containing nucleotide triphosphate hydrolases"/>
    <property type="match status" value="1"/>
</dbReference>
<dbReference type="Pfam" id="PF24883">
    <property type="entry name" value="NPHP3_N"/>
    <property type="match status" value="1"/>
</dbReference>
<dbReference type="Proteomes" id="UP000008370">
    <property type="component" value="Unassembled WGS sequence"/>
</dbReference>
<feature type="region of interest" description="Disordered" evidence="3">
    <location>
        <begin position="807"/>
        <end position="829"/>
    </location>
</feature>
<dbReference type="SUPFAM" id="SSF52540">
    <property type="entry name" value="P-loop containing nucleoside triphosphate hydrolases"/>
    <property type="match status" value="1"/>
</dbReference>
<feature type="domain" description="Nephrocystin 3-like N-terminal" evidence="4">
    <location>
        <begin position="241"/>
        <end position="394"/>
    </location>
</feature>
<feature type="region of interest" description="Disordered" evidence="3">
    <location>
        <begin position="856"/>
        <end position="877"/>
    </location>
</feature>
<evidence type="ECO:0000313" key="6">
    <source>
        <dbReference type="Proteomes" id="UP000008370"/>
    </source>
</evidence>
<dbReference type="OrthoDB" id="3228837at2759"/>
<keyword evidence="2" id="KW-0175">Coiled coil</keyword>
<dbReference type="InterPro" id="IPR027417">
    <property type="entry name" value="P-loop_NTPase"/>
</dbReference>
<keyword evidence="6" id="KW-1185">Reference proteome</keyword>
<dbReference type="EMBL" id="JH930468">
    <property type="protein sequence ID" value="EKM60504.1"/>
    <property type="molecule type" value="Genomic_DNA"/>
</dbReference>
<feature type="coiled-coil region" evidence="2">
    <location>
        <begin position="95"/>
        <end position="122"/>
    </location>
</feature>
<sequence length="877" mass="98180">MPPHKAIDVVLDAVPPILELVGDALEAVSVPGLPLIAKGLNLLIERVIVIRKNKEARNAFLAQTNELKIVINTTAVKVNAIVAGYDGDAQDKEELKEKIKHSDDLQKRIRDLQSTIDDLRGRAGELKGGKGFRGSIKGFVYGSWNQAILSDMKDEMKRALERFKLAGSISIESIVDSVAQTTKRIQRQLREAEDQKIIDSIPRADAGYRSVDELKSGFMQGTRKELFVELEQWSTGRFPEDKPKRFYYLGGGAGLGKSSIAHQLCVRYGTAEHLSLRLGASYFFVRGRGDLEDARLVFSTLARQLAVSQPTLRPHIISAAREYLNHGDRQQMQHAFEGLLRKALTAASADQVPILLVIDGVDECKDRNLVPSLLQSLLALVRELPWLYVFVASRPEPHILSVVAPSGSADIVHHMRLEDTLEDWGDDVKFYLEETVPKIPTYGDFLDKHPGSLERLIRRAAGVFIFARIVVNFLDMHRNHPEEWFELVLSGGGPAMSPLDALYLQILRSAFPPEDLRASPPEHKRLLSFLRFVVLESHRVNPETIAFYERDLSFDDVFYIADRLRSVLMIDKAGDLVPLHASFGEFLVDEHRCSDALYRVDKSEGHAHLACACLAAMSFENRTYYLQDAPPQHTRVNFGVMVDSWWKHVKQAKYTVELEEQLSGFVQDTRLVLHMWIYTEFRPEFNNYSVRYIWDCLQPSGARKVICSEFLKFGIYIKLWQLGVLTSPSRTPPEIISDDISQAIQRLPHNHQELLPGLDLAVDNSRLTQYQAIMANFMTQINRDEATKELWCKDFYVNEEHTCLIGQDSNRSQPSASLPVTTSSSSSTTSVTQEMISALIPDGSTVLSSGNGGLASDAADTGNIPLPIDPPGGGLLG</sequence>
<dbReference type="GeneID" id="18912211"/>
<dbReference type="AlphaFoldDB" id="K5WMS1"/>
<keyword evidence="1" id="KW-0677">Repeat</keyword>
<reference evidence="5 6" key="1">
    <citation type="journal article" date="2012" name="BMC Genomics">
        <title>Comparative genomics of the white-rot fungi, Phanerochaete carnosa and P. chrysosporium, to elucidate the genetic basis of the distinct wood types they colonize.</title>
        <authorList>
            <person name="Suzuki H."/>
            <person name="MacDonald J."/>
            <person name="Syed K."/>
            <person name="Salamov A."/>
            <person name="Hori C."/>
            <person name="Aerts A."/>
            <person name="Henrissat B."/>
            <person name="Wiebenga A."/>
            <person name="vanKuyk P.A."/>
            <person name="Barry K."/>
            <person name="Lindquist E."/>
            <person name="LaButti K."/>
            <person name="Lapidus A."/>
            <person name="Lucas S."/>
            <person name="Coutinho P."/>
            <person name="Gong Y."/>
            <person name="Samejima M."/>
            <person name="Mahadevan R."/>
            <person name="Abou-Zaid M."/>
            <person name="de Vries R.P."/>
            <person name="Igarashi K."/>
            <person name="Yadav J.S."/>
            <person name="Grigoriev I.V."/>
            <person name="Master E.R."/>
        </authorList>
    </citation>
    <scope>NUCLEOTIDE SEQUENCE [LARGE SCALE GENOMIC DNA]</scope>
    <source>
        <strain evidence="5 6">HHB-10118-sp</strain>
    </source>
</reference>
<evidence type="ECO:0000256" key="1">
    <source>
        <dbReference type="ARBA" id="ARBA00022737"/>
    </source>
</evidence>
<dbReference type="InterPro" id="IPR056884">
    <property type="entry name" value="NPHP3-like_N"/>
</dbReference>
<gene>
    <name evidence="5" type="ORF">PHACADRAFT_203692</name>
</gene>